<dbReference type="EMBL" id="CM026426">
    <property type="protein sequence ID" value="KAG0572557.1"/>
    <property type="molecule type" value="Genomic_DNA"/>
</dbReference>
<sequence>MGVNLLEVRIAEHPFVLIDVGSSAVLVLCLLVKEGCRQVSDGQTCLASTLNCVDHLGFLPVVHPQLAELWSLVSASREES</sequence>
<comment type="caution">
    <text evidence="2">The sequence shown here is derived from an EMBL/GenBank/DDBJ whole genome shotgun (WGS) entry which is preliminary data.</text>
</comment>
<name>A0A8T0HP32_CERPU</name>
<reference evidence="2" key="1">
    <citation type="submission" date="2020-06" db="EMBL/GenBank/DDBJ databases">
        <title>WGS assembly of Ceratodon purpureus strain R40.</title>
        <authorList>
            <person name="Carey S.B."/>
            <person name="Jenkins J."/>
            <person name="Shu S."/>
            <person name="Lovell J.T."/>
            <person name="Sreedasyam A."/>
            <person name="Maumus F."/>
            <person name="Tiley G.P."/>
            <person name="Fernandez-Pozo N."/>
            <person name="Barry K."/>
            <person name="Chen C."/>
            <person name="Wang M."/>
            <person name="Lipzen A."/>
            <person name="Daum C."/>
            <person name="Saski C.A."/>
            <person name="Payton A.C."/>
            <person name="Mcbreen J.C."/>
            <person name="Conrad R.E."/>
            <person name="Kollar L.M."/>
            <person name="Olsson S."/>
            <person name="Huttunen S."/>
            <person name="Landis J.B."/>
            <person name="Wickett N.J."/>
            <person name="Johnson M.G."/>
            <person name="Rensing S.A."/>
            <person name="Grimwood J."/>
            <person name="Schmutz J."/>
            <person name="Mcdaniel S.F."/>
        </authorList>
    </citation>
    <scope>NUCLEOTIDE SEQUENCE</scope>
    <source>
        <strain evidence="2">R40</strain>
    </source>
</reference>
<evidence type="ECO:0000256" key="1">
    <source>
        <dbReference type="SAM" id="Phobius"/>
    </source>
</evidence>
<keyword evidence="1" id="KW-0812">Transmembrane</keyword>
<keyword evidence="1" id="KW-1133">Transmembrane helix</keyword>
<keyword evidence="1" id="KW-0472">Membrane</keyword>
<proteinExistence type="predicted"/>
<feature type="transmembrane region" description="Helical" evidence="1">
    <location>
        <begin position="15"/>
        <end position="32"/>
    </location>
</feature>
<organism evidence="2 3">
    <name type="scientific">Ceratodon purpureus</name>
    <name type="common">Fire moss</name>
    <name type="synonym">Dicranum purpureum</name>
    <dbReference type="NCBI Taxonomy" id="3225"/>
    <lineage>
        <taxon>Eukaryota</taxon>
        <taxon>Viridiplantae</taxon>
        <taxon>Streptophyta</taxon>
        <taxon>Embryophyta</taxon>
        <taxon>Bryophyta</taxon>
        <taxon>Bryophytina</taxon>
        <taxon>Bryopsida</taxon>
        <taxon>Dicranidae</taxon>
        <taxon>Pseudoditrichales</taxon>
        <taxon>Ditrichaceae</taxon>
        <taxon>Ceratodon</taxon>
    </lineage>
</organism>
<protein>
    <submittedName>
        <fullName evidence="2">Uncharacterized protein</fullName>
    </submittedName>
</protein>
<accession>A0A8T0HP32</accession>
<evidence type="ECO:0000313" key="2">
    <source>
        <dbReference type="EMBL" id="KAG0572557.1"/>
    </source>
</evidence>
<gene>
    <name evidence="2" type="ORF">KC19_VG105400</name>
</gene>
<dbReference type="Proteomes" id="UP000822688">
    <property type="component" value="Chromosome V"/>
</dbReference>
<keyword evidence="3" id="KW-1185">Reference proteome</keyword>
<dbReference type="AlphaFoldDB" id="A0A8T0HP32"/>
<evidence type="ECO:0000313" key="3">
    <source>
        <dbReference type="Proteomes" id="UP000822688"/>
    </source>
</evidence>